<reference evidence="2 3" key="2">
    <citation type="submission" date="2008-10" db="EMBL/GenBank/DDBJ databases">
        <authorList>
            <person name="Fulton L."/>
            <person name="Clifton S."/>
            <person name="Fulton B."/>
            <person name="Xu J."/>
            <person name="Minx P."/>
            <person name="Pepin K.H."/>
            <person name="Johnson M."/>
            <person name="Bhonagiri V."/>
            <person name="Nash W.E."/>
            <person name="Mardis E.R."/>
            <person name="Wilson R.K."/>
        </authorList>
    </citation>
    <scope>NUCLEOTIDE SEQUENCE [LARGE SCALE GENOMIC DNA]</scope>
    <source>
        <strain evidence="2 3">DSM 18315</strain>
    </source>
</reference>
<dbReference type="STRING" id="537006.PRABACTJOHN_02906"/>
<evidence type="ECO:0000313" key="3">
    <source>
        <dbReference type="Proteomes" id="UP000005510"/>
    </source>
</evidence>
<reference evidence="2 3" key="1">
    <citation type="submission" date="2008-10" db="EMBL/GenBank/DDBJ databases">
        <title>Draft genome sequence of Parabacteroides johnsonii (DSM 18315).</title>
        <authorList>
            <person name="Sudarsanam P."/>
            <person name="Ley R."/>
            <person name="Guruge J."/>
            <person name="Turnbaugh P.J."/>
            <person name="Mahowald M."/>
            <person name="Liep D."/>
            <person name="Gordon J."/>
        </authorList>
    </citation>
    <scope>NUCLEOTIDE SEQUENCE [LARGE SCALE GENOMIC DNA]</scope>
    <source>
        <strain evidence="2 3">DSM 18315</strain>
    </source>
</reference>
<gene>
    <name evidence="2" type="ORF">PRABACTJOHN_02906</name>
</gene>
<name>B7BCY7_9BACT</name>
<sequence length="90" mass="10075">MIKRSVLALFIVLLFSSNRGGAQEVNIISGNQLNQPVQTAVPDTFPLLDLEETELDKIPDLRAQFEKLNSSYSSPATPSENLLRFLKKTR</sequence>
<dbReference type="Proteomes" id="UP000005510">
    <property type="component" value="Unassembled WGS sequence"/>
</dbReference>
<evidence type="ECO:0000313" key="2">
    <source>
        <dbReference type="EMBL" id="EEC95711.1"/>
    </source>
</evidence>
<dbReference type="AlphaFoldDB" id="B7BCY7"/>
<accession>B7BCY7</accession>
<feature type="signal peptide" evidence="1">
    <location>
        <begin position="1"/>
        <end position="22"/>
    </location>
</feature>
<protein>
    <submittedName>
        <fullName evidence="2">Uncharacterized protein</fullName>
    </submittedName>
</protein>
<dbReference type="HOGENOM" id="CLU_2438123_0_0_10"/>
<proteinExistence type="predicted"/>
<feature type="chain" id="PRO_5002854254" evidence="1">
    <location>
        <begin position="23"/>
        <end position="90"/>
    </location>
</feature>
<dbReference type="RefSeq" id="WP_008150703.1">
    <property type="nucleotide sequence ID" value="NZ_DS996453.1"/>
</dbReference>
<dbReference type="EMBL" id="ABYH01000318">
    <property type="protein sequence ID" value="EEC95711.1"/>
    <property type="molecule type" value="Genomic_DNA"/>
</dbReference>
<comment type="caution">
    <text evidence="2">The sequence shown here is derived from an EMBL/GenBank/DDBJ whole genome shotgun (WGS) entry which is preliminary data.</text>
</comment>
<keyword evidence="1" id="KW-0732">Signal</keyword>
<organism evidence="2 3">
    <name type="scientific">Parabacteroides johnsonii DSM 18315</name>
    <dbReference type="NCBI Taxonomy" id="537006"/>
    <lineage>
        <taxon>Bacteria</taxon>
        <taxon>Pseudomonadati</taxon>
        <taxon>Bacteroidota</taxon>
        <taxon>Bacteroidia</taxon>
        <taxon>Bacteroidales</taxon>
        <taxon>Tannerellaceae</taxon>
        <taxon>Parabacteroides</taxon>
    </lineage>
</organism>
<evidence type="ECO:0000256" key="1">
    <source>
        <dbReference type="SAM" id="SignalP"/>
    </source>
</evidence>